<dbReference type="InterPro" id="IPR023393">
    <property type="entry name" value="START-like_dom_sf"/>
</dbReference>
<protein>
    <submittedName>
        <fullName evidence="3">Activator of Hsp90 ATPase 1 family protein</fullName>
    </submittedName>
</protein>
<dbReference type="EMBL" id="CP000449">
    <property type="protein sequence ID" value="ABI65848.1"/>
    <property type="molecule type" value="Genomic_DNA"/>
</dbReference>
<evidence type="ECO:0000313" key="4">
    <source>
        <dbReference type="Proteomes" id="UP000001964"/>
    </source>
</evidence>
<evidence type="ECO:0000313" key="3">
    <source>
        <dbReference type="EMBL" id="ABI65848.1"/>
    </source>
</evidence>
<dbReference type="eggNOG" id="COG3832">
    <property type="taxonomic scope" value="Bacteria"/>
</dbReference>
<organism evidence="3 4">
    <name type="scientific">Maricaulis maris (strain MCS10)</name>
    <name type="common">Caulobacter maris</name>
    <dbReference type="NCBI Taxonomy" id="394221"/>
    <lineage>
        <taxon>Bacteria</taxon>
        <taxon>Pseudomonadati</taxon>
        <taxon>Pseudomonadota</taxon>
        <taxon>Alphaproteobacteria</taxon>
        <taxon>Maricaulales</taxon>
        <taxon>Maricaulaceae</taxon>
        <taxon>Maricaulis</taxon>
    </lineage>
</organism>
<dbReference type="HOGENOM" id="CLU_108923_6_3_5"/>
<comment type="similarity">
    <text evidence="1">Belongs to the AHA1 family.</text>
</comment>
<keyword evidence="4" id="KW-1185">Reference proteome</keyword>
<evidence type="ECO:0000259" key="2">
    <source>
        <dbReference type="Pfam" id="PF08327"/>
    </source>
</evidence>
<dbReference type="SUPFAM" id="SSF55961">
    <property type="entry name" value="Bet v1-like"/>
    <property type="match status" value="1"/>
</dbReference>
<dbReference type="InterPro" id="IPR013538">
    <property type="entry name" value="ASHA1/2-like_C"/>
</dbReference>
<dbReference type="AlphaFoldDB" id="Q0APD9"/>
<proteinExistence type="inferred from homology"/>
<dbReference type="KEGG" id="mmr:Mmar10_1556"/>
<dbReference type="STRING" id="394221.Mmar10_1556"/>
<feature type="domain" description="Activator of Hsp90 ATPase homologue 1/2-like C-terminal" evidence="2">
    <location>
        <begin position="16"/>
        <end position="158"/>
    </location>
</feature>
<dbReference type="CDD" id="cd07814">
    <property type="entry name" value="SRPBCC_CalC_Aha1-like"/>
    <property type="match status" value="1"/>
</dbReference>
<evidence type="ECO:0000256" key="1">
    <source>
        <dbReference type="ARBA" id="ARBA00006817"/>
    </source>
</evidence>
<gene>
    <name evidence="3" type="ordered locus">Mmar10_1556</name>
</gene>
<sequence>MMTDVKDWARLERRFDASIAVVWRMWTEPTLFSAWYGPKGFSVPVAEMDLEIGGTRKICMEMQTPDRTMTMWFTGVFKEISAPHRLRYTESMCDPDGNILTPQAMGMPPGTPDVTEVIVDLSEDGGQTVMVMTHVGVPAGSAGEGGWSQAFEKLAETLAKA</sequence>
<dbReference type="Gene3D" id="3.30.530.20">
    <property type="match status" value="1"/>
</dbReference>
<reference evidence="3 4" key="1">
    <citation type="submission" date="2006-08" db="EMBL/GenBank/DDBJ databases">
        <title>Complete sequence of Maricaulis maris MCS10.</title>
        <authorList>
            <consortium name="US DOE Joint Genome Institute"/>
            <person name="Copeland A."/>
            <person name="Lucas S."/>
            <person name="Lapidus A."/>
            <person name="Barry K."/>
            <person name="Detter J.C."/>
            <person name="Glavina del Rio T."/>
            <person name="Hammon N."/>
            <person name="Israni S."/>
            <person name="Dalin E."/>
            <person name="Tice H."/>
            <person name="Pitluck S."/>
            <person name="Saunders E."/>
            <person name="Brettin T."/>
            <person name="Bruce D."/>
            <person name="Han C."/>
            <person name="Tapia R."/>
            <person name="Gilna P."/>
            <person name="Schmutz J."/>
            <person name="Larimer F."/>
            <person name="Land M."/>
            <person name="Hauser L."/>
            <person name="Kyrpides N."/>
            <person name="Mikhailova N."/>
            <person name="Viollier P."/>
            <person name="Stephens C."/>
            <person name="Richardson P."/>
        </authorList>
    </citation>
    <scope>NUCLEOTIDE SEQUENCE [LARGE SCALE GENOMIC DNA]</scope>
    <source>
        <strain evidence="3 4">MCS10</strain>
    </source>
</reference>
<dbReference type="Proteomes" id="UP000001964">
    <property type="component" value="Chromosome"/>
</dbReference>
<name>Q0APD9_MARMM</name>
<accession>Q0APD9</accession>
<dbReference type="Pfam" id="PF08327">
    <property type="entry name" value="AHSA1"/>
    <property type="match status" value="1"/>
</dbReference>